<feature type="domain" description="SnoaL-like" evidence="1">
    <location>
        <begin position="10"/>
        <end position="117"/>
    </location>
</feature>
<dbReference type="Gene3D" id="3.10.450.50">
    <property type="match status" value="1"/>
</dbReference>
<gene>
    <name evidence="2" type="ORF">E4L96_23395</name>
</gene>
<dbReference type="PANTHER" id="PTHR41252">
    <property type="entry name" value="BLR2505 PROTEIN"/>
    <property type="match status" value="1"/>
</dbReference>
<evidence type="ECO:0000313" key="3">
    <source>
        <dbReference type="Proteomes" id="UP000298438"/>
    </source>
</evidence>
<comment type="caution">
    <text evidence="2">The sequence shown here is derived from an EMBL/GenBank/DDBJ whole genome shotgun (WGS) entry which is preliminary data.</text>
</comment>
<accession>A0A4Y9RRR8</accession>
<dbReference type="Pfam" id="PF12680">
    <property type="entry name" value="SnoaL_2"/>
    <property type="match status" value="1"/>
</dbReference>
<dbReference type="PANTHER" id="PTHR41252:SF1">
    <property type="entry name" value="BLR2505 PROTEIN"/>
    <property type="match status" value="1"/>
</dbReference>
<keyword evidence="3" id="KW-1185">Reference proteome</keyword>
<dbReference type="Proteomes" id="UP000298438">
    <property type="component" value="Unassembled WGS sequence"/>
</dbReference>
<reference evidence="2 3" key="1">
    <citation type="submission" date="2019-03" db="EMBL/GenBank/DDBJ databases">
        <title>Draft Genome Sequence of Massilia arenosa sp. nov., a Novel Massilia Species Isolated from a Sandy-loam Maize Soil.</title>
        <authorList>
            <person name="Raths R."/>
            <person name="Peta V."/>
            <person name="Bucking H."/>
        </authorList>
    </citation>
    <scope>NUCLEOTIDE SEQUENCE [LARGE SCALE GENOMIC DNA]</scope>
    <source>
        <strain evidence="2 3">MC02</strain>
    </source>
</reference>
<dbReference type="SUPFAM" id="SSF54427">
    <property type="entry name" value="NTF2-like"/>
    <property type="match status" value="1"/>
</dbReference>
<organism evidence="2 3">
    <name type="scientific">Zemynaea arenosa</name>
    <dbReference type="NCBI Taxonomy" id="2561931"/>
    <lineage>
        <taxon>Bacteria</taxon>
        <taxon>Pseudomonadati</taxon>
        <taxon>Pseudomonadota</taxon>
        <taxon>Betaproteobacteria</taxon>
        <taxon>Burkholderiales</taxon>
        <taxon>Oxalobacteraceae</taxon>
        <taxon>Telluria group</taxon>
        <taxon>Zemynaea</taxon>
    </lineage>
</organism>
<protein>
    <submittedName>
        <fullName evidence="2">Nuclear transport factor 2 family protein</fullName>
    </submittedName>
</protein>
<dbReference type="InterPro" id="IPR032710">
    <property type="entry name" value="NTF2-like_dom_sf"/>
</dbReference>
<proteinExistence type="predicted"/>
<evidence type="ECO:0000259" key="1">
    <source>
        <dbReference type="Pfam" id="PF12680"/>
    </source>
</evidence>
<name>A0A4Y9RRR8_9BURK</name>
<dbReference type="EMBL" id="SPVF01000275">
    <property type="protein sequence ID" value="TFW10655.1"/>
    <property type="molecule type" value="Genomic_DNA"/>
</dbReference>
<dbReference type="AlphaFoldDB" id="A0A4Y9RRR8"/>
<dbReference type="OrthoDB" id="283154at2"/>
<dbReference type="RefSeq" id="WP_135209630.1">
    <property type="nucleotide sequence ID" value="NZ_SPVF01000275.1"/>
</dbReference>
<evidence type="ECO:0000313" key="2">
    <source>
        <dbReference type="EMBL" id="TFW10655.1"/>
    </source>
</evidence>
<dbReference type="InterPro" id="IPR037401">
    <property type="entry name" value="SnoaL-like"/>
</dbReference>
<sequence length="151" mass="17492">MNEQANIDLVRQCYDAFIKRDMPRLLSYMDQDIDWQLPEVEGVPFSGHRYGRDEVASFFKQLSDLQDVQDFRPIDYIAQNDKVAVMGHYGWTVKASGQRFDSDWMHVFTVRNGKVIRFCEYGDTHKAALAYGAGTMLGRQQTTQPQRPPIH</sequence>